<evidence type="ECO:0000313" key="14">
    <source>
        <dbReference type="Proteomes" id="UP000694381"/>
    </source>
</evidence>
<dbReference type="Pfam" id="PF00143">
    <property type="entry name" value="Interferon"/>
    <property type="match status" value="1"/>
</dbReference>
<dbReference type="InterPro" id="IPR009079">
    <property type="entry name" value="4_helix_cytokine-like_core"/>
</dbReference>
<dbReference type="GO" id="GO:0140123">
    <property type="term" value="P:negative regulation of Lewy body formation"/>
    <property type="evidence" value="ECO:0007669"/>
    <property type="project" value="Ensembl"/>
</dbReference>
<evidence type="ECO:0000256" key="10">
    <source>
        <dbReference type="ARBA" id="ARBA00073109"/>
    </source>
</evidence>
<comment type="similarity">
    <text evidence="2 11">Belongs to the alpha/beta interferon family.</text>
</comment>
<keyword evidence="5" id="KW-0964">Secreted</keyword>
<dbReference type="PROSITE" id="PS00252">
    <property type="entry name" value="INTERFERON_A_B_D"/>
    <property type="match status" value="1"/>
</dbReference>
<dbReference type="GO" id="GO:0005125">
    <property type="term" value="F:cytokine activity"/>
    <property type="evidence" value="ECO:0007669"/>
    <property type="project" value="UniProtKB-KW"/>
</dbReference>
<evidence type="ECO:0000256" key="8">
    <source>
        <dbReference type="ARBA" id="ARBA00023157"/>
    </source>
</evidence>
<accession>A0A8C6RIU2</accession>
<gene>
    <name evidence="13" type="primary">LOC103746144</name>
</gene>
<evidence type="ECO:0000256" key="1">
    <source>
        <dbReference type="ARBA" id="ARBA00004613"/>
    </source>
</evidence>
<dbReference type="GO" id="GO:0002312">
    <property type="term" value="P:B cell activation involved in immune response"/>
    <property type="evidence" value="ECO:0007669"/>
    <property type="project" value="Ensembl"/>
</dbReference>
<evidence type="ECO:0000256" key="12">
    <source>
        <dbReference type="SAM" id="SignalP"/>
    </source>
</evidence>
<dbReference type="GO" id="GO:0005132">
    <property type="term" value="F:type I interferon receptor binding"/>
    <property type="evidence" value="ECO:0007669"/>
    <property type="project" value="Ensembl"/>
</dbReference>
<dbReference type="PRINTS" id="PR00266">
    <property type="entry name" value="INTERFERONAB"/>
</dbReference>
<evidence type="ECO:0000256" key="4">
    <source>
        <dbReference type="ARBA" id="ARBA00022514"/>
    </source>
</evidence>
<evidence type="ECO:0000256" key="11">
    <source>
        <dbReference type="RuleBase" id="RU000436"/>
    </source>
</evidence>
<dbReference type="InterPro" id="IPR000471">
    <property type="entry name" value="Interferon_alpha/beta/delta"/>
</dbReference>
<comment type="subunit">
    <text evidence="3">Monomer.</text>
</comment>
<dbReference type="OMA" id="HWQKEHL"/>
<dbReference type="GO" id="GO:0008811">
    <property type="term" value="F:chloramphenicol O-acetyltransferase activity"/>
    <property type="evidence" value="ECO:0007669"/>
    <property type="project" value="Ensembl"/>
</dbReference>
<dbReference type="GO" id="GO:0005615">
    <property type="term" value="C:extracellular space"/>
    <property type="evidence" value="ECO:0007669"/>
    <property type="project" value="UniProtKB-KW"/>
</dbReference>
<dbReference type="SMART" id="SM00076">
    <property type="entry name" value="IFabd"/>
    <property type="match status" value="1"/>
</dbReference>
<dbReference type="AlphaFoldDB" id="A0A8C6RIU2"/>
<dbReference type="GO" id="GO:1900182">
    <property type="term" value="P:positive regulation of protein localization to nucleus"/>
    <property type="evidence" value="ECO:0007669"/>
    <property type="project" value="Ensembl"/>
</dbReference>
<dbReference type="GO" id="GO:0006959">
    <property type="term" value="P:humoral immune response"/>
    <property type="evidence" value="ECO:0007669"/>
    <property type="project" value="Ensembl"/>
</dbReference>
<keyword evidence="8" id="KW-1015">Disulfide bond</keyword>
<keyword evidence="14" id="KW-1185">Reference proteome</keyword>
<dbReference type="GO" id="GO:2000552">
    <property type="term" value="P:negative regulation of T-helper 2 cell cytokine production"/>
    <property type="evidence" value="ECO:0007669"/>
    <property type="project" value="Ensembl"/>
</dbReference>
<dbReference type="GO" id="GO:0045581">
    <property type="term" value="P:negative regulation of T cell differentiation"/>
    <property type="evidence" value="ECO:0007669"/>
    <property type="project" value="Ensembl"/>
</dbReference>
<dbReference type="GO" id="GO:0007259">
    <property type="term" value="P:cell surface receptor signaling pathway via JAK-STAT"/>
    <property type="evidence" value="ECO:0007669"/>
    <property type="project" value="Ensembl"/>
</dbReference>
<dbReference type="GO" id="GO:0045944">
    <property type="term" value="P:positive regulation of transcription by RNA polymerase II"/>
    <property type="evidence" value="ECO:0007669"/>
    <property type="project" value="Ensembl"/>
</dbReference>
<dbReference type="GO" id="GO:0070050">
    <property type="term" value="P:neuron cellular homeostasis"/>
    <property type="evidence" value="ECO:0007669"/>
    <property type="project" value="Ensembl"/>
</dbReference>
<dbReference type="GO" id="GO:0043330">
    <property type="term" value="P:response to exogenous dsRNA"/>
    <property type="evidence" value="ECO:0007669"/>
    <property type="project" value="Ensembl"/>
</dbReference>
<dbReference type="SUPFAM" id="SSF47266">
    <property type="entry name" value="4-helical cytokines"/>
    <property type="match status" value="1"/>
</dbReference>
<dbReference type="GO" id="GO:2001235">
    <property type="term" value="P:positive regulation of apoptotic signaling pathway"/>
    <property type="evidence" value="ECO:0007669"/>
    <property type="project" value="Ensembl"/>
</dbReference>
<dbReference type="PANTHER" id="PTHR11691">
    <property type="entry name" value="TYPE I INTERFERON"/>
    <property type="match status" value="1"/>
</dbReference>
<dbReference type="GO" id="GO:0042742">
    <property type="term" value="P:defense response to bacterium"/>
    <property type="evidence" value="ECO:0007669"/>
    <property type="project" value="Ensembl"/>
</dbReference>
<reference evidence="13" key="2">
    <citation type="submission" date="2025-09" db="UniProtKB">
        <authorList>
            <consortium name="Ensembl"/>
        </authorList>
    </citation>
    <scope>IDENTIFICATION</scope>
</reference>
<organism evidence="13 14">
    <name type="scientific">Nannospalax galili</name>
    <name type="common">Northern Israeli blind subterranean mole rat</name>
    <name type="synonym">Spalax galili</name>
    <dbReference type="NCBI Taxonomy" id="1026970"/>
    <lineage>
        <taxon>Eukaryota</taxon>
        <taxon>Metazoa</taxon>
        <taxon>Chordata</taxon>
        <taxon>Craniata</taxon>
        <taxon>Vertebrata</taxon>
        <taxon>Euteleostomi</taxon>
        <taxon>Mammalia</taxon>
        <taxon>Eutheria</taxon>
        <taxon>Euarchontoglires</taxon>
        <taxon>Glires</taxon>
        <taxon>Rodentia</taxon>
        <taxon>Myomorpha</taxon>
        <taxon>Muroidea</taxon>
        <taxon>Spalacidae</taxon>
        <taxon>Spalacinae</taxon>
        <taxon>Nannospalax</taxon>
    </lineage>
</organism>
<dbReference type="GO" id="GO:0045671">
    <property type="term" value="P:negative regulation of osteoclast differentiation"/>
    <property type="evidence" value="ECO:0007669"/>
    <property type="project" value="Ensembl"/>
</dbReference>
<dbReference type="GO" id="GO:0045071">
    <property type="term" value="P:negative regulation of viral genome replication"/>
    <property type="evidence" value="ECO:0007669"/>
    <property type="project" value="Ensembl"/>
</dbReference>
<name>A0A8C6RIU2_NANGA</name>
<feature type="signal peptide" evidence="12">
    <location>
        <begin position="1"/>
        <end position="21"/>
    </location>
</feature>
<evidence type="ECO:0000256" key="9">
    <source>
        <dbReference type="ARBA" id="ARBA00023180"/>
    </source>
</evidence>
<evidence type="ECO:0000256" key="7">
    <source>
        <dbReference type="ARBA" id="ARBA00023118"/>
    </source>
</evidence>
<reference evidence="13" key="1">
    <citation type="submission" date="2025-08" db="UniProtKB">
        <authorList>
            <consortium name="Ensembl"/>
        </authorList>
    </citation>
    <scope>IDENTIFICATION</scope>
</reference>
<comment type="subcellular location">
    <subcellularLocation>
        <location evidence="1">Secreted</location>
    </subcellularLocation>
</comment>
<evidence type="ECO:0000313" key="13">
    <source>
        <dbReference type="Ensembl" id="ENSNGAP00000018763.1"/>
    </source>
</evidence>
<evidence type="ECO:0000256" key="2">
    <source>
        <dbReference type="ARBA" id="ARBA00011033"/>
    </source>
</evidence>
<keyword evidence="4 11" id="KW-0202">Cytokine</keyword>
<dbReference type="GeneTree" id="ENSGT01000000214430"/>
<dbReference type="Proteomes" id="UP000694381">
    <property type="component" value="Unassembled WGS sequence"/>
</dbReference>
<evidence type="ECO:0000256" key="6">
    <source>
        <dbReference type="ARBA" id="ARBA00022729"/>
    </source>
</evidence>
<dbReference type="GO" id="GO:0010508">
    <property type="term" value="P:positive regulation of autophagy"/>
    <property type="evidence" value="ECO:0007669"/>
    <property type="project" value="Ensembl"/>
</dbReference>
<dbReference type="GO" id="GO:0071549">
    <property type="term" value="P:cellular response to dexamethasone stimulus"/>
    <property type="evidence" value="ECO:0007669"/>
    <property type="project" value="Ensembl"/>
</dbReference>
<dbReference type="GO" id="GO:0098586">
    <property type="term" value="P:cellular response to virus"/>
    <property type="evidence" value="ECO:0007669"/>
    <property type="project" value="Ensembl"/>
</dbReference>
<dbReference type="GO" id="GO:0035458">
    <property type="term" value="P:cellular response to interferon-beta"/>
    <property type="evidence" value="ECO:0007669"/>
    <property type="project" value="Ensembl"/>
</dbReference>
<keyword evidence="7 11" id="KW-0051">Antiviral defense</keyword>
<dbReference type="GO" id="GO:0060337">
    <property type="term" value="P:type I interferon-mediated signaling pathway"/>
    <property type="evidence" value="ECO:0007669"/>
    <property type="project" value="Ensembl"/>
</dbReference>
<evidence type="ECO:0000256" key="5">
    <source>
        <dbReference type="ARBA" id="ARBA00022525"/>
    </source>
</evidence>
<keyword evidence="6 12" id="KW-0732">Signal</keyword>
<proteinExistence type="inferred from homology"/>
<keyword evidence="9" id="KW-0325">Glycoprotein</keyword>
<dbReference type="GO" id="GO:0071359">
    <property type="term" value="P:cellular response to dsRNA"/>
    <property type="evidence" value="ECO:0007669"/>
    <property type="project" value="Ensembl"/>
</dbReference>
<dbReference type="FunFam" id="1.20.1250.10:FF:000026">
    <property type="entry name" value="Interferon beta"/>
    <property type="match status" value="1"/>
</dbReference>
<dbReference type="GO" id="GO:0140374">
    <property type="term" value="P:antiviral innate immune response"/>
    <property type="evidence" value="ECO:0007669"/>
    <property type="project" value="Ensembl"/>
</dbReference>
<feature type="chain" id="PRO_5034072390" description="Interferon beta" evidence="12">
    <location>
        <begin position="22"/>
        <end position="184"/>
    </location>
</feature>
<dbReference type="PANTHER" id="PTHR11691:SF73">
    <property type="entry name" value="INTERFERON BETA"/>
    <property type="match status" value="1"/>
</dbReference>
<sequence>MTNGCILQTLLLLCFSTTALSISYKALRLYQSSGSVTCQELLLQLNVRPCLEDRINFKLPEKIKHQQQFKKKDAAFLIHEMLQNIFSVFTNDFSSTGWNKTIVENLFGELHKQMDRLETILKEKPEESLAWRNSMAILHLKSYYRRLQRYLKDKEYSSCAWMVVRAEIMRNFPIISKLTDCFQN</sequence>
<dbReference type="Gene3D" id="1.20.1250.10">
    <property type="match status" value="1"/>
</dbReference>
<dbReference type="CDD" id="cd00095">
    <property type="entry name" value="IFab"/>
    <property type="match status" value="1"/>
</dbReference>
<protein>
    <recommendedName>
        <fullName evidence="10">Interferon beta</fullName>
    </recommendedName>
</protein>
<dbReference type="Ensembl" id="ENSNGAT00000024418.1">
    <property type="protein sequence ID" value="ENSNGAP00000018763.1"/>
    <property type="gene ID" value="ENSNGAG00000018797.1"/>
</dbReference>
<dbReference type="GO" id="GO:0002250">
    <property type="term" value="P:adaptive immune response"/>
    <property type="evidence" value="ECO:0007669"/>
    <property type="project" value="Ensembl"/>
</dbReference>
<dbReference type="GO" id="GO:0042100">
    <property type="term" value="P:B cell proliferation"/>
    <property type="evidence" value="ECO:0007669"/>
    <property type="project" value="Ensembl"/>
</dbReference>
<evidence type="ECO:0000256" key="3">
    <source>
        <dbReference type="ARBA" id="ARBA00011245"/>
    </source>
</evidence>